<proteinExistence type="predicted"/>
<dbReference type="InterPro" id="IPR036047">
    <property type="entry name" value="F-box-like_dom_sf"/>
</dbReference>
<dbReference type="PANTHER" id="PTHR31264:SF29">
    <property type="entry name" value="OS07G0554500 PROTEIN"/>
    <property type="match status" value="1"/>
</dbReference>
<evidence type="ECO:0008006" key="3">
    <source>
        <dbReference type="Google" id="ProtNLM"/>
    </source>
</evidence>
<dbReference type="AlphaFoldDB" id="A0A2T7EX83"/>
<organism evidence="1 2">
    <name type="scientific">Panicum hallii var. hallii</name>
    <dbReference type="NCBI Taxonomy" id="1504633"/>
    <lineage>
        <taxon>Eukaryota</taxon>
        <taxon>Viridiplantae</taxon>
        <taxon>Streptophyta</taxon>
        <taxon>Embryophyta</taxon>
        <taxon>Tracheophyta</taxon>
        <taxon>Spermatophyta</taxon>
        <taxon>Magnoliopsida</taxon>
        <taxon>Liliopsida</taxon>
        <taxon>Poales</taxon>
        <taxon>Poaceae</taxon>
        <taxon>PACMAD clade</taxon>
        <taxon>Panicoideae</taxon>
        <taxon>Panicodae</taxon>
        <taxon>Paniceae</taxon>
        <taxon>Panicinae</taxon>
        <taxon>Panicum</taxon>
        <taxon>Panicum sect. Panicum</taxon>
    </lineage>
</organism>
<dbReference type="SUPFAM" id="SSF81383">
    <property type="entry name" value="F-box domain"/>
    <property type="match status" value="1"/>
</dbReference>
<sequence length="390" mass="43411">MALAAGAALPFSDDILAEILIRLPALEDLGRACASCPAFRRVITGRGFLRLLHTLHLPSLLGFHIFSAQFHPVEPPYPAARAARAVADAADFGFLFLPGPGFWMVRDACGGRFVLHRDEGTGPAFNTIATCDPLFRRYVLLPPIPDDLAAAVECDVFFAPCGEREAAVAVAGALESFRVIWMAQCRTKLVAFIFSSASRQWRAIASPSWGYLNPGMAPVTERSPLHWLSYAYGCFYWLCSRLPYRSNLIVLDMGRMEFYRVRHPSGYMLEECAMVELGESRHGLFNFMFASRNYTESSVLQLFSSNRPNHGESASEWVLENRVLLSPKYKLNMLGVADGKLLLHETWFGCISLDFKTSQLQWVRGMIQTGSCTMLALYTGYPPSLSLPTI</sequence>
<name>A0A2T7EX83_9POAL</name>
<dbReference type="Gramene" id="PUZ72441">
    <property type="protein sequence ID" value="PUZ72441"/>
    <property type="gene ID" value="GQ55_2G394600"/>
</dbReference>
<reference evidence="1 2" key="1">
    <citation type="submission" date="2018-04" db="EMBL/GenBank/DDBJ databases">
        <title>WGS assembly of Panicum hallii var. hallii HAL2.</title>
        <authorList>
            <person name="Lovell J."/>
            <person name="Jenkins J."/>
            <person name="Lowry D."/>
            <person name="Mamidi S."/>
            <person name="Sreedasyam A."/>
            <person name="Weng X."/>
            <person name="Barry K."/>
            <person name="Bonette J."/>
            <person name="Campitelli B."/>
            <person name="Daum C."/>
            <person name="Gordon S."/>
            <person name="Gould B."/>
            <person name="Lipzen A."/>
            <person name="MacQueen A."/>
            <person name="Palacio-Mejia J."/>
            <person name="Plott C."/>
            <person name="Shakirov E."/>
            <person name="Shu S."/>
            <person name="Yoshinaga Y."/>
            <person name="Zane M."/>
            <person name="Rokhsar D."/>
            <person name="Grimwood J."/>
            <person name="Schmutz J."/>
            <person name="Juenger T."/>
        </authorList>
    </citation>
    <scope>NUCLEOTIDE SEQUENCE [LARGE SCALE GENOMIC DNA]</scope>
    <source>
        <strain evidence="2">cv. HAL2</strain>
    </source>
</reference>
<dbReference type="EMBL" id="CM009750">
    <property type="protein sequence ID" value="PUZ72441.1"/>
    <property type="molecule type" value="Genomic_DNA"/>
</dbReference>
<dbReference type="OrthoDB" id="687195at2759"/>
<dbReference type="Proteomes" id="UP000244336">
    <property type="component" value="Chromosome 2"/>
</dbReference>
<protein>
    <recommendedName>
        <fullName evidence="3">F-box domain-containing protein</fullName>
    </recommendedName>
</protein>
<gene>
    <name evidence="1" type="ORF">GQ55_2G394600</name>
</gene>
<evidence type="ECO:0000313" key="1">
    <source>
        <dbReference type="EMBL" id="PUZ72441.1"/>
    </source>
</evidence>
<evidence type="ECO:0000313" key="2">
    <source>
        <dbReference type="Proteomes" id="UP000244336"/>
    </source>
</evidence>
<accession>A0A2T7EX83</accession>
<dbReference type="PANTHER" id="PTHR31264">
    <property type="entry name" value="OS07G0554500 PROTEIN-RELATED"/>
    <property type="match status" value="1"/>
</dbReference>
<keyword evidence="2" id="KW-1185">Reference proteome</keyword>